<keyword evidence="5 9" id="KW-1015">Disulfide bond</keyword>
<dbReference type="FunFam" id="2.10.25.10:FF:000051">
    <property type="entry name" value="Laminin subunit alpha 4"/>
    <property type="match status" value="1"/>
</dbReference>
<dbReference type="GO" id="GO:0005576">
    <property type="term" value="C:extracellular region"/>
    <property type="evidence" value="ECO:0007669"/>
    <property type="project" value="UniProtKB-SubCell"/>
</dbReference>
<dbReference type="EMBL" id="JBAMIC010000018">
    <property type="protein sequence ID" value="KAK7094874.1"/>
    <property type="molecule type" value="Genomic_DNA"/>
</dbReference>
<dbReference type="GO" id="GO:0009887">
    <property type="term" value="P:animal organ morphogenesis"/>
    <property type="evidence" value="ECO:0007669"/>
    <property type="project" value="TreeGrafter"/>
</dbReference>
<dbReference type="PANTHER" id="PTHR10574:SF435">
    <property type="entry name" value="LAMININ SUBUNIT GAMMA-1"/>
    <property type="match status" value="1"/>
</dbReference>
<dbReference type="PANTHER" id="PTHR10574">
    <property type="entry name" value="NETRIN/LAMININ-RELATED"/>
    <property type="match status" value="1"/>
</dbReference>
<comment type="subunit">
    <text evidence="8">Laminin is a complex glycoprotein, consisting of three different polypeptide chains (alpha, beta, gamma), which are bound to each other by disulfide bonds into a cross-shaped molecule comprising one long and three short arms with globules at each end.</text>
</comment>
<feature type="domain" description="Laminin EGF-like" evidence="11">
    <location>
        <begin position="747"/>
        <end position="795"/>
    </location>
</feature>
<dbReference type="SMART" id="SM00136">
    <property type="entry name" value="LamNT"/>
    <property type="match status" value="1"/>
</dbReference>
<dbReference type="GO" id="GO:0009888">
    <property type="term" value="P:tissue development"/>
    <property type="evidence" value="ECO:0007669"/>
    <property type="project" value="TreeGrafter"/>
</dbReference>
<dbReference type="CDD" id="cd00055">
    <property type="entry name" value="EGF_Lam"/>
    <property type="match status" value="10"/>
</dbReference>
<dbReference type="FunFam" id="2.60.120.260:FF:000018">
    <property type="entry name" value="Laminin subunit gamma 1"/>
    <property type="match status" value="1"/>
</dbReference>
<feature type="disulfide bond" evidence="9">
    <location>
        <begin position="874"/>
        <end position="883"/>
    </location>
</feature>
<dbReference type="PROSITE" id="PS50027">
    <property type="entry name" value="EGF_LAM_2"/>
    <property type="match status" value="7"/>
</dbReference>
<feature type="domain" description="Laminin EGF-like" evidence="11">
    <location>
        <begin position="463"/>
        <end position="518"/>
    </location>
</feature>
<feature type="domain" description="Laminin EGF-like" evidence="11">
    <location>
        <begin position="905"/>
        <end position="957"/>
    </location>
</feature>
<evidence type="ECO:0000256" key="4">
    <source>
        <dbReference type="ARBA" id="ARBA00022737"/>
    </source>
</evidence>
<dbReference type="SMART" id="SM00180">
    <property type="entry name" value="EGF_Lam"/>
    <property type="match status" value="11"/>
</dbReference>
<dbReference type="Gene3D" id="2.60.120.260">
    <property type="entry name" value="Galactose-binding domain-like"/>
    <property type="match status" value="1"/>
</dbReference>
<dbReference type="InterPro" id="IPR000742">
    <property type="entry name" value="EGF"/>
</dbReference>
<dbReference type="SUPFAM" id="SSF57196">
    <property type="entry name" value="EGF/Laminin"/>
    <property type="match status" value="8"/>
</dbReference>
<dbReference type="InterPro" id="IPR008211">
    <property type="entry name" value="Laminin_N"/>
</dbReference>
<dbReference type="InterPro" id="IPR056863">
    <property type="entry name" value="LMN_ATRN_NET-like_EGF"/>
</dbReference>
<dbReference type="Pfam" id="PF00052">
    <property type="entry name" value="Laminin_B"/>
    <property type="match status" value="1"/>
</dbReference>
<evidence type="ECO:0000256" key="10">
    <source>
        <dbReference type="SAM" id="Coils"/>
    </source>
</evidence>
<dbReference type="PROSITE" id="PS01248">
    <property type="entry name" value="EGF_LAM_1"/>
    <property type="match status" value="5"/>
</dbReference>
<feature type="disulfide bond" evidence="9">
    <location>
        <begin position="960"/>
        <end position="977"/>
    </location>
</feature>
<gene>
    <name evidence="14" type="ORF">V1264_006364</name>
</gene>
<feature type="domain" description="Laminin N-terminal" evidence="13">
    <location>
        <begin position="60"/>
        <end position="299"/>
    </location>
</feature>
<feature type="domain" description="Laminin EGF-like" evidence="11">
    <location>
        <begin position="1006"/>
        <end position="1051"/>
    </location>
</feature>
<evidence type="ECO:0000256" key="6">
    <source>
        <dbReference type="ARBA" id="ARBA00023180"/>
    </source>
</evidence>
<comment type="caution">
    <text evidence="9">Lacks conserved residue(s) required for the propagation of feature annotation.</text>
</comment>
<keyword evidence="3" id="KW-0732">Signal</keyword>
<evidence type="ECO:0000313" key="14">
    <source>
        <dbReference type="EMBL" id="KAK7094874.1"/>
    </source>
</evidence>
<feature type="domain" description="Laminin IV type A" evidence="12">
    <location>
        <begin position="542"/>
        <end position="712"/>
    </location>
</feature>
<evidence type="ECO:0000259" key="13">
    <source>
        <dbReference type="PROSITE" id="PS51117"/>
    </source>
</evidence>
<dbReference type="Pfam" id="PF00055">
    <property type="entry name" value="Laminin_N"/>
    <property type="match status" value="1"/>
</dbReference>
<proteinExistence type="predicted"/>
<feature type="disulfide bond" evidence="9">
    <location>
        <begin position="1006"/>
        <end position="1018"/>
    </location>
</feature>
<keyword evidence="7 9" id="KW-0424">Laminin EGF-like domain</keyword>
<dbReference type="FunFam" id="2.10.25.10:FF:000090">
    <property type="entry name" value="laminin subunit alpha"/>
    <property type="match status" value="1"/>
</dbReference>
<dbReference type="Pfam" id="PF00053">
    <property type="entry name" value="EGF_laminin"/>
    <property type="match status" value="10"/>
</dbReference>
<dbReference type="Proteomes" id="UP001374579">
    <property type="component" value="Unassembled WGS sequence"/>
</dbReference>
<dbReference type="InterPro" id="IPR050440">
    <property type="entry name" value="Laminin/Netrin_ECM"/>
</dbReference>
<keyword evidence="2" id="KW-0964">Secreted</keyword>
<evidence type="ECO:0008006" key="16">
    <source>
        <dbReference type="Google" id="ProtNLM"/>
    </source>
</evidence>
<evidence type="ECO:0000256" key="5">
    <source>
        <dbReference type="ARBA" id="ARBA00023157"/>
    </source>
</evidence>
<dbReference type="FunFam" id="2.10.25.10:FF:000758">
    <property type="entry name" value="Laminin subunit gamma 1"/>
    <property type="match status" value="1"/>
</dbReference>
<feature type="domain" description="Laminin EGF-like" evidence="11">
    <location>
        <begin position="850"/>
        <end position="904"/>
    </location>
</feature>
<reference evidence="14 15" key="1">
    <citation type="submission" date="2024-02" db="EMBL/GenBank/DDBJ databases">
        <title>Chromosome-scale genome assembly of the rough periwinkle Littorina saxatilis.</title>
        <authorList>
            <person name="De Jode A."/>
            <person name="Faria R."/>
            <person name="Formenti G."/>
            <person name="Sims Y."/>
            <person name="Smith T.P."/>
            <person name="Tracey A."/>
            <person name="Wood J.M.D."/>
            <person name="Zagrodzka Z.B."/>
            <person name="Johannesson K."/>
            <person name="Butlin R.K."/>
            <person name="Leder E.H."/>
        </authorList>
    </citation>
    <scope>NUCLEOTIDE SEQUENCE [LARGE SCALE GENOMIC DNA]</scope>
    <source>
        <strain evidence="14">Snail1</strain>
        <tissue evidence="14">Muscle</tissue>
    </source>
</reference>
<feature type="disulfide bond" evidence="9">
    <location>
        <begin position="436"/>
        <end position="445"/>
    </location>
</feature>
<feature type="disulfide bond" evidence="9">
    <location>
        <begin position="486"/>
        <end position="495"/>
    </location>
</feature>
<evidence type="ECO:0000313" key="15">
    <source>
        <dbReference type="Proteomes" id="UP001374579"/>
    </source>
</evidence>
<dbReference type="FunFam" id="2.10.25.10:FF:000166">
    <property type="entry name" value="laminin subunit gamma-1"/>
    <property type="match status" value="1"/>
</dbReference>
<evidence type="ECO:0000256" key="7">
    <source>
        <dbReference type="ARBA" id="ARBA00023292"/>
    </source>
</evidence>
<feature type="domain" description="Laminin EGF-like" evidence="11">
    <location>
        <begin position="416"/>
        <end position="462"/>
    </location>
</feature>
<evidence type="ECO:0000259" key="12">
    <source>
        <dbReference type="PROSITE" id="PS51115"/>
    </source>
</evidence>
<evidence type="ECO:0000256" key="8">
    <source>
        <dbReference type="ARBA" id="ARBA00065619"/>
    </source>
</evidence>
<name>A0AAN9AXJ9_9CAEN</name>
<dbReference type="SMART" id="SM00281">
    <property type="entry name" value="LamB"/>
    <property type="match status" value="1"/>
</dbReference>
<feature type="disulfide bond" evidence="9">
    <location>
        <begin position="979"/>
        <end position="988"/>
    </location>
</feature>
<dbReference type="PROSITE" id="PS51117">
    <property type="entry name" value="LAMININ_NTER"/>
    <property type="match status" value="1"/>
</dbReference>
<evidence type="ECO:0000256" key="9">
    <source>
        <dbReference type="PROSITE-ProRule" id="PRU00460"/>
    </source>
</evidence>
<dbReference type="InterPro" id="IPR002049">
    <property type="entry name" value="LE_dom"/>
</dbReference>
<feature type="coiled-coil region" evidence="10">
    <location>
        <begin position="1414"/>
        <end position="1592"/>
    </location>
</feature>
<dbReference type="InterPro" id="IPR000034">
    <property type="entry name" value="Laminin_IV"/>
</dbReference>
<dbReference type="PROSITE" id="PS51115">
    <property type="entry name" value="LAMININ_IVA"/>
    <property type="match status" value="1"/>
</dbReference>
<dbReference type="FunFam" id="2.10.25.10:FF:000074">
    <property type="entry name" value="Laminin subunit alpha"/>
    <property type="match status" value="1"/>
</dbReference>
<dbReference type="Gene3D" id="2.10.25.10">
    <property type="entry name" value="Laminin"/>
    <property type="match status" value="9"/>
</dbReference>
<protein>
    <recommendedName>
        <fullName evidence="16">Laminin subunit gamma-1</fullName>
    </recommendedName>
</protein>
<accession>A0AAN9AXJ9</accession>
<feature type="disulfide bond" evidence="9">
    <location>
        <begin position="958"/>
        <end position="970"/>
    </location>
</feature>
<evidence type="ECO:0000259" key="11">
    <source>
        <dbReference type="PROSITE" id="PS50027"/>
    </source>
</evidence>
<feature type="disulfide bond" evidence="9">
    <location>
        <begin position="416"/>
        <end position="428"/>
    </location>
</feature>
<keyword evidence="15" id="KW-1185">Reference proteome</keyword>
<evidence type="ECO:0000256" key="3">
    <source>
        <dbReference type="ARBA" id="ARBA00022729"/>
    </source>
</evidence>
<dbReference type="Pfam" id="PF24973">
    <property type="entry name" value="EGF_LMN_ATRN"/>
    <property type="match status" value="1"/>
</dbReference>
<dbReference type="CDD" id="cd06503">
    <property type="entry name" value="ATP-synt_Fo_b"/>
    <property type="match status" value="1"/>
</dbReference>
<sequence>MADGSATLRSGSLRSCVQVGSWTIMEVRTVILCFCVLLVAVHAQEDPTRGRSSCYDSAGRAVRCMPEFVNAAFGLPVDASNTCGVTKETEYCLQTGATGVNKPCYICDARREGLNHPPEFMTDFNNQDNWTWWQSETMLQGVQHPNTVNLTLHLRKAFDITYVRIRFMSPRPESFAIYKRTRADGPWIPYQFYSASCQNTYKLRARAIITRENEAVAICTDEFSDISPLTGGSVAFSTLEGRPSAFEFSESAQLQEWVSATDIKIVLTRMNTFGDEVFGDPKVLKSYFYAISDLAVGARCKCNGHGSSCEIVRDQNLEDRLTCECEHYTTGPDCNECLPFYNDRPWSRATERDANECMPCDCNGLSDRCYFDPDLYAQTGHGGHCEMCRDNTGGPHCEICLPNHYRRMPENRCLACGCNELGSESLQCDDQGQCRCKPGVGGERCDRCLPNYYDFSDSGCQPCACVVAGSLENEARCDSRTGECRCKEHVEGRRCDSPKPGFFGLDENNPFGALSCFCYGHSSVCQSASGYFGFNLTTDFETGKERWTAISRSGDELDTQFNGVTEKLGVSAPSMEVVYFNAPERYLGDQRFSYNQFIAFELQIGEETSRPSVVDVIIESADQRIATHIFAQSNPVPGVTSQNYAFRIHEDSSYQWSPRLKPIEFISILANVTALKIRATYNPDGVGFIDDIKLGSARQGVNGGPVARWVEQCTCPEGYIGQFCESCAPGYRRDVVNGGPFARCVPCECNSHSDICDVNTGRCICEHNTEGTNCERCLRGFYGDPTNGTPNDCQPCPCPNGGPCIQLPNSDVVCTECDEGYGGNLCDLCLDGYSGDPMGRSGRRRPCERCTCNGNIDSNAVGNCNSTTGECLKCIYNTGGFYCENCLPNFYGDALAEPRGQCQACSCYPSGTVIQPGVVGCDPQTGQCPCLPNVGGRRCDRCEPGYWDLDSENGCEACDCDRIGSTNYTCEERGGQCQCKQGVTGRRCDTCQRFFFGFSQTGCQGCNCDPTGSLDLQCDQYGYCPCRPNVDGRRCDRCQENKYNMAAGCLDCPQCYDLVQEQVNIHRGKLRDLTALVNNIGNNPSLFNDSEFLSVLGQVNSSVNMLLDEAKGASTGDGTIGQQLQDLKDSLHEVLDKCAKITSSIAAAAKQSKDSVKDIEVAEAAIRRAEMSLRDADDYIGREGRQALAQALEALKQFGKQSQQMTDIAQRATEESMKQMKDANMIETLARNALNTSREALRLAEETLRMPDTNRGEIERLTREFSDASVLYDRTEELSKAALERANEAHQEALDLYREAQNPLPSIDVAKLSRDAQDIKEQAARIKMQARELLQNNQNLLSEVEQQKNMSRSTLDEGTGMQQRVDELLAEVDAARDVARQAVESGEQTLREANETLQTLLEFDRLVSENKDAADDALKKVPEIENMIKQAEDTTQQARNALQNAEYEAREGLKLARLAEETASEASAEARKIRDEARDTKARAVTLKEESEDLSLEVEDAKNSVERYEQQADADETLIEEARKKARAAQLTADEAASKVNEALDQVTSIKNVLTYLEDVDTQRLGELEEELDRLEKELAQANIDAELATLSEQNEKIKCWRDKYETDLSQFRKDVENIAAIRDSLPNDCFKSIDIESPLFNG</sequence>
<organism evidence="14 15">
    <name type="scientific">Littorina saxatilis</name>
    <dbReference type="NCBI Taxonomy" id="31220"/>
    <lineage>
        <taxon>Eukaryota</taxon>
        <taxon>Metazoa</taxon>
        <taxon>Spiralia</taxon>
        <taxon>Lophotrochozoa</taxon>
        <taxon>Mollusca</taxon>
        <taxon>Gastropoda</taxon>
        <taxon>Caenogastropoda</taxon>
        <taxon>Littorinimorpha</taxon>
        <taxon>Littorinoidea</taxon>
        <taxon>Littorinidae</taxon>
        <taxon>Littorina</taxon>
    </lineage>
</organism>
<keyword evidence="6" id="KW-0325">Glycoprotein</keyword>
<keyword evidence="4" id="KW-0677">Repeat</keyword>
<dbReference type="SMART" id="SM00181">
    <property type="entry name" value="EGF"/>
    <property type="match status" value="5"/>
</dbReference>
<comment type="subcellular location">
    <subcellularLocation>
        <location evidence="1">Secreted</location>
    </subcellularLocation>
</comment>
<feature type="disulfide bond" evidence="9">
    <location>
        <begin position="930"/>
        <end position="939"/>
    </location>
</feature>
<feature type="coiled-coil region" evidence="10">
    <location>
        <begin position="1272"/>
        <end position="1350"/>
    </location>
</feature>
<dbReference type="FunFam" id="2.10.25.10:FF:000105">
    <property type="entry name" value="laminin subunit gamma-1"/>
    <property type="match status" value="1"/>
</dbReference>
<feature type="disulfide bond" evidence="9">
    <location>
        <begin position="765"/>
        <end position="774"/>
    </location>
</feature>
<evidence type="ECO:0000256" key="1">
    <source>
        <dbReference type="ARBA" id="ARBA00004613"/>
    </source>
</evidence>
<comment type="caution">
    <text evidence="14">The sequence shown here is derived from an EMBL/GenBank/DDBJ whole genome shotgun (WGS) entry which is preliminary data.</text>
</comment>
<feature type="domain" description="Laminin EGF-like" evidence="11">
    <location>
        <begin position="958"/>
        <end position="1005"/>
    </location>
</feature>
<keyword evidence="10" id="KW-0175">Coiled coil</keyword>
<feature type="disulfide bond" evidence="9">
    <location>
        <begin position="1026"/>
        <end position="1035"/>
    </location>
</feature>
<dbReference type="PRINTS" id="PR00011">
    <property type="entry name" value="EGFLAMININ"/>
</dbReference>
<evidence type="ECO:0000256" key="2">
    <source>
        <dbReference type="ARBA" id="ARBA00022525"/>
    </source>
</evidence>
<dbReference type="FunFam" id="2.10.25.10:FF:000067">
    <property type="entry name" value="Laminin subunit gamma 1"/>
    <property type="match status" value="1"/>
</dbReference>